<dbReference type="RefSeq" id="WP_201095277.1">
    <property type="nucleotide sequence ID" value="NZ_CP067393.1"/>
</dbReference>
<sequence>MIADRQTPAICLSSHQLKALCTNTHPSEEQLNALIRLWIVARNSTSQNKRIASFLLNFWGGSYYKFDMTELKTMEKDLLDDCLTVIQLLSTSSQSLTQLLGVTEDMLQALANHHKIRPFYITKK</sequence>
<proteinExistence type="predicted"/>
<dbReference type="Pfam" id="PF24720">
    <property type="entry name" value="DUF7673"/>
    <property type="match status" value="1"/>
</dbReference>
<gene>
    <name evidence="2" type="ORF">JHT90_06215</name>
</gene>
<feature type="domain" description="DUF7673" evidence="1">
    <location>
        <begin position="32"/>
        <end position="113"/>
    </location>
</feature>
<organism evidence="2 3">
    <name type="scientific">Entomomonas asaccharolytica</name>
    <dbReference type="NCBI Taxonomy" id="2785331"/>
    <lineage>
        <taxon>Bacteria</taxon>
        <taxon>Pseudomonadati</taxon>
        <taxon>Pseudomonadota</taxon>
        <taxon>Gammaproteobacteria</taxon>
        <taxon>Pseudomonadales</taxon>
        <taxon>Pseudomonadaceae</taxon>
        <taxon>Entomomonas</taxon>
    </lineage>
</organism>
<evidence type="ECO:0000313" key="2">
    <source>
        <dbReference type="EMBL" id="QQP86832.1"/>
    </source>
</evidence>
<reference evidence="2 3" key="1">
    <citation type="submission" date="2021-01" db="EMBL/GenBank/DDBJ databases">
        <title>Entomomonas sp. F2A isolated from a house cricket (Acheta domesticus).</title>
        <authorList>
            <person name="Spergser J."/>
            <person name="Busse H.-J."/>
        </authorList>
    </citation>
    <scope>NUCLEOTIDE SEQUENCE [LARGE SCALE GENOMIC DNA]</scope>
    <source>
        <strain evidence="2 3">F2A</strain>
    </source>
</reference>
<dbReference type="Proteomes" id="UP000595278">
    <property type="component" value="Chromosome"/>
</dbReference>
<dbReference type="AlphaFoldDB" id="A0A974NHV7"/>
<dbReference type="InterPro" id="IPR056090">
    <property type="entry name" value="DUF7673"/>
</dbReference>
<dbReference type="KEGG" id="eaz:JHT90_06215"/>
<evidence type="ECO:0000313" key="3">
    <source>
        <dbReference type="Proteomes" id="UP000595278"/>
    </source>
</evidence>
<evidence type="ECO:0000259" key="1">
    <source>
        <dbReference type="Pfam" id="PF24720"/>
    </source>
</evidence>
<dbReference type="EMBL" id="CP067393">
    <property type="protein sequence ID" value="QQP86832.1"/>
    <property type="molecule type" value="Genomic_DNA"/>
</dbReference>
<protein>
    <recommendedName>
        <fullName evidence="1">DUF7673 domain-containing protein</fullName>
    </recommendedName>
</protein>
<accession>A0A974NHV7</accession>
<name>A0A974NHV7_9GAMM</name>
<keyword evidence="3" id="KW-1185">Reference proteome</keyword>